<accession>A0AAU7JZ05</accession>
<dbReference type="AlphaFoldDB" id="A0AAU7JZ05"/>
<evidence type="ECO:0000313" key="1">
    <source>
        <dbReference type="EMBL" id="XBO45438.1"/>
    </source>
</evidence>
<gene>
    <name evidence="1" type="ORF">ABEG17_08930</name>
</gene>
<reference evidence="1" key="1">
    <citation type="submission" date="2024-05" db="EMBL/GenBank/DDBJ databases">
        <authorList>
            <person name="Kim S."/>
            <person name="Heo J."/>
            <person name="Choi H."/>
            <person name="Choi Y."/>
            <person name="Kwon S.-W."/>
            <person name="Kim Y."/>
        </authorList>
    </citation>
    <scope>NUCLEOTIDE SEQUENCE</scope>
    <source>
        <strain evidence="1">KACC 23699</strain>
    </source>
</reference>
<dbReference type="Pfam" id="PF10094">
    <property type="entry name" value="DUF2332"/>
    <property type="match status" value="1"/>
</dbReference>
<dbReference type="RefSeq" id="WP_406832939.1">
    <property type="nucleotide sequence ID" value="NZ_CP157483.1"/>
</dbReference>
<protein>
    <submittedName>
        <fullName evidence="1">DUF2332 domain-containing protein</fullName>
    </submittedName>
</protein>
<proteinExistence type="predicted"/>
<organism evidence="1">
    <name type="scientific">Pedococcus sp. KACC 23699</name>
    <dbReference type="NCBI Taxonomy" id="3149228"/>
    <lineage>
        <taxon>Bacteria</taxon>
        <taxon>Bacillati</taxon>
        <taxon>Actinomycetota</taxon>
        <taxon>Actinomycetes</taxon>
        <taxon>Micrococcales</taxon>
        <taxon>Intrasporangiaceae</taxon>
        <taxon>Pedococcus</taxon>
    </lineage>
</organism>
<sequence>MRTSDLWRAFAQREAAGSSPTYEQIAYAVAAAERVLTLLDGLPPAKRQPNLLLGVGRLLGAPLSPDAFVGWVVDHWDEVRPEVLSRSTQTNEPGRCATLLPVLATIPGPLALLEVGASAGLCLYPDRYRYDYGHGILGDGPGPVLRCRWDCERPPPTRVSEVAWRAGVDLNPLDLTDPDDLAWLRALVWPEQHERRERLAEAARVLVAEPPHLVAGDLVAELESLAAQAPRDATLVVLHSAVLAYLEPAARMEFVDVVRRLPGHWVANESPRVLEGLVDDPGAWPGVGATDGPAPFLTTLDGAPSGWAGPHGQSWDCHAGARHG</sequence>
<dbReference type="EMBL" id="CP157483">
    <property type="protein sequence ID" value="XBO45438.1"/>
    <property type="molecule type" value="Genomic_DNA"/>
</dbReference>
<name>A0AAU7JZ05_9MICO</name>
<dbReference type="InterPro" id="IPR011200">
    <property type="entry name" value="UCP012608"/>
</dbReference>